<dbReference type="Gene3D" id="2.30.29.30">
    <property type="entry name" value="Pleckstrin-homology domain (PH domain)/Phosphotyrosine-binding domain (PTB)"/>
    <property type="match status" value="1"/>
</dbReference>
<feature type="compositionally biased region" description="Polar residues" evidence="2">
    <location>
        <begin position="1637"/>
        <end position="1665"/>
    </location>
</feature>
<proteinExistence type="predicted"/>
<dbReference type="GO" id="GO:0005739">
    <property type="term" value="C:mitochondrion"/>
    <property type="evidence" value="ECO:0007669"/>
    <property type="project" value="TreeGrafter"/>
</dbReference>
<accession>A0AAI8Z7C3</accession>
<feature type="compositionally biased region" description="Acidic residues" evidence="2">
    <location>
        <begin position="480"/>
        <end position="492"/>
    </location>
</feature>
<gene>
    <name evidence="4" type="ORF">LECACI_7A008966</name>
</gene>
<dbReference type="GO" id="GO:0015631">
    <property type="term" value="F:tubulin binding"/>
    <property type="evidence" value="ECO:0007669"/>
    <property type="project" value="TreeGrafter"/>
</dbReference>
<feature type="region of interest" description="Disordered" evidence="2">
    <location>
        <begin position="535"/>
        <end position="715"/>
    </location>
</feature>
<feature type="region of interest" description="Disordered" evidence="2">
    <location>
        <begin position="443"/>
        <end position="503"/>
    </location>
</feature>
<dbReference type="InterPro" id="IPR001849">
    <property type="entry name" value="PH_domain"/>
</dbReference>
<feature type="compositionally biased region" description="Polar residues" evidence="2">
    <location>
        <begin position="652"/>
        <end position="661"/>
    </location>
</feature>
<feature type="compositionally biased region" description="Low complexity" evidence="2">
    <location>
        <begin position="571"/>
        <end position="588"/>
    </location>
</feature>
<feature type="region of interest" description="Disordered" evidence="2">
    <location>
        <begin position="259"/>
        <end position="309"/>
    </location>
</feature>
<feature type="compositionally biased region" description="Acidic residues" evidence="2">
    <location>
        <begin position="554"/>
        <end position="564"/>
    </location>
</feature>
<feature type="compositionally biased region" description="Polar residues" evidence="2">
    <location>
        <begin position="997"/>
        <end position="1017"/>
    </location>
</feature>
<feature type="compositionally biased region" description="Low complexity" evidence="2">
    <location>
        <begin position="1577"/>
        <end position="1604"/>
    </location>
</feature>
<feature type="compositionally biased region" description="Basic residues" evidence="2">
    <location>
        <begin position="624"/>
        <end position="636"/>
    </location>
</feature>
<feature type="region of interest" description="Disordered" evidence="2">
    <location>
        <begin position="355"/>
        <end position="388"/>
    </location>
</feature>
<feature type="region of interest" description="Disordered" evidence="2">
    <location>
        <begin position="131"/>
        <end position="174"/>
    </location>
</feature>
<evidence type="ECO:0000256" key="2">
    <source>
        <dbReference type="SAM" id="MobiDB-lite"/>
    </source>
</evidence>
<dbReference type="SMART" id="SM00233">
    <property type="entry name" value="PH"/>
    <property type="match status" value="1"/>
</dbReference>
<dbReference type="GO" id="GO:0000226">
    <property type="term" value="P:microtubule cytoskeleton organization"/>
    <property type="evidence" value="ECO:0007669"/>
    <property type="project" value="TreeGrafter"/>
</dbReference>
<feature type="compositionally biased region" description="Polar residues" evidence="2">
    <location>
        <begin position="1326"/>
        <end position="1336"/>
    </location>
</feature>
<keyword evidence="5" id="KW-1185">Reference proteome</keyword>
<dbReference type="GO" id="GO:0005543">
    <property type="term" value="F:phospholipid binding"/>
    <property type="evidence" value="ECO:0007669"/>
    <property type="project" value="InterPro"/>
</dbReference>
<name>A0AAI8Z7C3_9PEZI</name>
<feature type="region of interest" description="Disordered" evidence="2">
    <location>
        <begin position="724"/>
        <end position="743"/>
    </location>
</feature>
<feature type="compositionally biased region" description="Polar residues" evidence="2">
    <location>
        <begin position="724"/>
        <end position="740"/>
    </location>
</feature>
<feature type="compositionally biased region" description="Basic and acidic residues" evidence="2">
    <location>
        <begin position="1607"/>
        <end position="1620"/>
    </location>
</feature>
<organism evidence="4 5">
    <name type="scientific">Lecanosticta acicola</name>
    <dbReference type="NCBI Taxonomy" id="111012"/>
    <lineage>
        <taxon>Eukaryota</taxon>
        <taxon>Fungi</taxon>
        <taxon>Dikarya</taxon>
        <taxon>Ascomycota</taxon>
        <taxon>Pezizomycotina</taxon>
        <taxon>Dothideomycetes</taxon>
        <taxon>Dothideomycetidae</taxon>
        <taxon>Mycosphaerellales</taxon>
        <taxon>Mycosphaerellaceae</taxon>
        <taxon>Lecanosticta</taxon>
    </lineage>
</organism>
<dbReference type="InterPro" id="IPR011993">
    <property type="entry name" value="PH-like_dom_sf"/>
</dbReference>
<dbReference type="Proteomes" id="UP001296104">
    <property type="component" value="Unassembled WGS sequence"/>
</dbReference>
<dbReference type="InterPro" id="IPR024774">
    <property type="entry name" value="PH_dom-Mcp5-type"/>
</dbReference>
<reference evidence="4" key="1">
    <citation type="submission" date="2023-11" db="EMBL/GenBank/DDBJ databases">
        <authorList>
            <person name="Alioto T."/>
            <person name="Alioto T."/>
            <person name="Gomez Garrido J."/>
        </authorList>
    </citation>
    <scope>NUCLEOTIDE SEQUENCE</scope>
</reference>
<feature type="region of interest" description="Disordered" evidence="2">
    <location>
        <begin position="1"/>
        <end position="25"/>
    </location>
</feature>
<keyword evidence="1" id="KW-0175">Coiled coil</keyword>
<dbReference type="GO" id="GO:0005938">
    <property type="term" value="C:cell cortex"/>
    <property type="evidence" value="ECO:0007669"/>
    <property type="project" value="InterPro"/>
</dbReference>
<dbReference type="InterPro" id="IPR053005">
    <property type="entry name" value="Nuclear_Pos-Cytoskel_Interact"/>
</dbReference>
<feature type="compositionally biased region" description="Basic and acidic residues" evidence="2">
    <location>
        <begin position="685"/>
        <end position="697"/>
    </location>
</feature>
<protein>
    <submittedName>
        <fullName evidence="4">Anucleate primary sterigmata A</fullName>
    </submittedName>
</protein>
<comment type="caution">
    <text evidence="4">The sequence shown here is derived from an EMBL/GenBank/DDBJ whole genome shotgun (WGS) entry which is preliminary data.</text>
</comment>
<feature type="region of interest" description="Disordered" evidence="2">
    <location>
        <begin position="1572"/>
        <end position="1694"/>
    </location>
</feature>
<sequence>MSTAANAPPGAVPTTGSGDLFTNSPLHAHPAPLRYAAFDAEQYSLLSTTSPSTARRALEAHLKDTNRRLQDASRLGNTLVQQRKDLEARLKEVEEIQQEDEVPEDLRERLSELEREYNEVGRESARAFLPRSRVVSNDNSHESGPGPAMISGSGRESPTKITAPSRRQRNQPNNRVHDIEFATEISTSLLAQVRQLQAALVEKDEELRDTTAAKAHLESEAAGLVQRIRHMDDNEQKYKDENWNLETRLQEMEANLKQSMDKENRLAQSLKSTEREKASKERELDDLKVSHNKLSEDHAMSKKVQEADMHGLRRDVASHESEKSKMQKKIEELTAQNTELARAVSYRFNQAAQPADSDFVSAEEGAQSDDQSPIQSEPASPIKGTPARHGMLETETLKSSLNHAHRMIQNLKNTIHREKTEKIELKRMLQDARDEVETRRDSVGVSANVAKKRRSEPEGVKFKRPSTHRLGAPRSSTTEILEDEPDWEDQEVEQTPSKPRSFGTAAGAAAAGAVAGAAFESGRFDEDTTDAFETANERDTTTESEAFATGNEGVGDDTEGDLTETEGGNNRILRSVGSISRSIRTISSQPGNRGSYMSTASNSGDDDDEDVIRTPVHHANQPKYKLRIGRSGRRSGRVSDIVSDSPGHALNHSPSSSTGTPQPAPMQSLGDELDALDEGSMEGTPESRRAIDDESREGTPATQRQLSVEPDSPASLRKHLSNETQISAPSAASRDANSTGDAGAAHRPAMVELGSMTEPWQPEPIVHERIIEVPVEKIVEKPVDRMVEVPVEKIVEKVVEVPVEKIVEVPVEKIVEKIVEVPVERIVEIPVERIVEVPVERIVELPVEKIVEKTVEVPVERIVEVPVEKIVEKTVEVPVEKVVEKIVEVPVERVVEKIVEVSVERVVEKIVEVPVEKVVEKIVEVPVEKIVEKIVEVPVEKIVEVPVEKHDIKDAAGGLVGGALAGFGVSRALDRKNTPLDTGHRQADGGVPDTDTPLPQSQMTSEETRSISPSKTTYAERGSDPKTSVRANSRGGLQRLTDSVPNPVPVNFSFSEVVALDIKPASPEDVMAPLVPRKSSKRPDQMYSMGNFAESKSSLKEISEQREFPGTGSSRIGAGLFAGAIAPTLVRKRSKSMPSTQRNVRFAEDPVTKYSDGFDADHSAANRYSDLSFVDSQAQDGLSVDPAAFPRPPLMDVAPNMVQQRKSMADGGAQTIVSGKEIDSMFRNKNAVETTASSVRDAGNSPMTPVKNAAASGIATAAAVGAALQYNQEKLAVDTRPSLFESPTLKGPRRQGSSGSMRNKAAFGAPPLPVDHEKKIAAAQQAPGTPTGQSSAGIMGPPLMPASAYKPRPNTPGGRQGSRDGTTPRPVRTRESRGQMASDKMSHRTSVSSFASELDERFNITRGQILYPTDVEPATDPRMIQAITQTMIGEYLWKYTRKAGRSETSSTRHRRFFWVHPYTRTLYWSEQDPSTAGKQMLKAKSVAIEAVRVITDDNAFPPGLHRKSLVVVTPGREIVFTAPTGQRHETWFNALSYLLLRTEREKSEAGDNFNQSDIEEFNPSFGRSVRKSVAKVTGTGRSQSRQSRTSLSSYNSRTTRNTSLVRQDPDRTLTNRHDAGTVKQKSSLQPPAADQGLSATVTNTSRQSSGSMAGRITSSITSRFTRPSSSHRAKSSASVRRPDDPASIYDAGVATDSAEELRTVIEQQEREADRLENVRACCDGKHDVGSLSRAGRHSSMGNRFGSHGQSHGHSHKH</sequence>
<dbReference type="PANTHER" id="PTHR28190:SF1">
    <property type="entry name" value="NUCLEAR MIGRATION PROTEIN NUM1"/>
    <property type="match status" value="1"/>
</dbReference>
<evidence type="ECO:0000259" key="3">
    <source>
        <dbReference type="PROSITE" id="PS50003"/>
    </source>
</evidence>
<dbReference type="EMBL" id="CAVMBE010000094">
    <property type="protein sequence ID" value="CAK4033808.1"/>
    <property type="molecule type" value="Genomic_DNA"/>
</dbReference>
<feature type="domain" description="PH" evidence="3">
    <location>
        <begin position="1429"/>
        <end position="1540"/>
    </location>
</feature>
<evidence type="ECO:0000313" key="4">
    <source>
        <dbReference type="EMBL" id="CAK4033808.1"/>
    </source>
</evidence>
<feature type="compositionally biased region" description="Acidic residues" evidence="2">
    <location>
        <begin position="671"/>
        <end position="680"/>
    </location>
</feature>
<dbReference type="CDD" id="cd13365">
    <property type="entry name" value="PH_PLC_plant-like"/>
    <property type="match status" value="1"/>
</dbReference>
<dbReference type="GO" id="GO:0032065">
    <property type="term" value="P:maintenance of protein location in cell cortex"/>
    <property type="evidence" value="ECO:0007669"/>
    <property type="project" value="InterPro"/>
</dbReference>
<dbReference type="Pfam" id="PF12814">
    <property type="entry name" value="Mcp5_PH"/>
    <property type="match status" value="1"/>
</dbReference>
<feature type="compositionally biased region" description="Polar residues" evidence="2">
    <location>
        <begin position="14"/>
        <end position="25"/>
    </location>
</feature>
<feature type="compositionally biased region" description="Basic and acidic residues" evidence="2">
    <location>
        <begin position="975"/>
        <end position="987"/>
    </location>
</feature>
<dbReference type="PROSITE" id="PS50003">
    <property type="entry name" value="PH_DOMAIN"/>
    <property type="match status" value="1"/>
</dbReference>
<evidence type="ECO:0000256" key="1">
    <source>
        <dbReference type="SAM" id="Coils"/>
    </source>
</evidence>
<feature type="compositionally biased region" description="Polar residues" evidence="2">
    <location>
        <begin position="589"/>
        <end position="603"/>
    </location>
</feature>
<feature type="region of interest" description="Disordered" evidence="2">
    <location>
        <begin position="975"/>
        <end position="1042"/>
    </location>
</feature>
<evidence type="ECO:0000313" key="5">
    <source>
        <dbReference type="Proteomes" id="UP001296104"/>
    </source>
</evidence>
<feature type="region of interest" description="Disordered" evidence="2">
    <location>
        <begin position="1279"/>
        <end position="1390"/>
    </location>
</feature>
<feature type="coiled-coil region" evidence="1">
    <location>
        <begin position="401"/>
        <end position="435"/>
    </location>
</feature>
<dbReference type="SUPFAM" id="SSF50729">
    <property type="entry name" value="PH domain-like"/>
    <property type="match status" value="1"/>
</dbReference>
<feature type="compositionally biased region" description="Basic and acidic residues" evidence="2">
    <location>
        <begin position="1709"/>
        <end position="1728"/>
    </location>
</feature>
<feature type="coiled-coil region" evidence="1">
    <location>
        <begin position="55"/>
        <end position="123"/>
    </location>
</feature>
<dbReference type="PANTHER" id="PTHR28190">
    <property type="entry name" value="NUCLEAR MIGRATION PROTEIN NUM1"/>
    <property type="match status" value="1"/>
</dbReference>
<feature type="compositionally biased region" description="Polar residues" evidence="2">
    <location>
        <begin position="368"/>
        <end position="378"/>
    </location>
</feature>
<feature type="region of interest" description="Disordered" evidence="2">
    <location>
        <begin position="1709"/>
        <end position="1757"/>
    </location>
</feature>
<feature type="compositionally biased region" description="Basic and acidic residues" evidence="2">
    <location>
        <begin position="272"/>
        <end position="309"/>
    </location>
</feature>